<proteinExistence type="predicted"/>
<evidence type="ECO:0000313" key="1">
    <source>
        <dbReference type="EMBL" id="GGH80593.1"/>
    </source>
</evidence>
<reference evidence="1" key="2">
    <citation type="submission" date="2020-09" db="EMBL/GenBank/DDBJ databases">
        <authorList>
            <person name="Sun Q."/>
            <person name="Zhou Y."/>
        </authorList>
    </citation>
    <scope>NUCLEOTIDE SEQUENCE</scope>
    <source>
        <strain evidence="1">CGMCC 1.12777</strain>
    </source>
</reference>
<comment type="caution">
    <text evidence="1">The sequence shown here is derived from an EMBL/GenBank/DDBJ whole genome shotgun (WGS) entry which is preliminary data.</text>
</comment>
<dbReference type="AlphaFoldDB" id="A0A8J2ZVH3"/>
<name>A0A8J2ZVH3_9BACL</name>
<dbReference type="Proteomes" id="UP000656813">
    <property type="component" value="Unassembled WGS sequence"/>
</dbReference>
<organism evidence="1 2">
    <name type="scientific">Pullulanibacillus pueri</name>
    <dbReference type="NCBI Taxonomy" id="1437324"/>
    <lineage>
        <taxon>Bacteria</taxon>
        <taxon>Bacillati</taxon>
        <taxon>Bacillota</taxon>
        <taxon>Bacilli</taxon>
        <taxon>Bacillales</taxon>
        <taxon>Sporolactobacillaceae</taxon>
        <taxon>Pullulanibacillus</taxon>
    </lineage>
</organism>
<reference evidence="1" key="1">
    <citation type="journal article" date="2014" name="Int. J. Syst. Evol. Microbiol.">
        <title>Complete genome sequence of Corynebacterium casei LMG S-19264T (=DSM 44701T), isolated from a smear-ripened cheese.</title>
        <authorList>
            <consortium name="US DOE Joint Genome Institute (JGI-PGF)"/>
            <person name="Walter F."/>
            <person name="Albersmeier A."/>
            <person name="Kalinowski J."/>
            <person name="Ruckert C."/>
        </authorList>
    </citation>
    <scope>NUCLEOTIDE SEQUENCE</scope>
    <source>
        <strain evidence="1">CGMCC 1.12777</strain>
    </source>
</reference>
<dbReference type="EMBL" id="BMFV01000010">
    <property type="protein sequence ID" value="GGH80593.1"/>
    <property type="molecule type" value="Genomic_DNA"/>
</dbReference>
<protein>
    <submittedName>
        <fullName evidence="1">Uncharacterized protein</fullName>
    </submittedName>
</protein>
<keyword evidence="2" id="KW-1185">Reference proteome</keyword>
<accession>A0A8J2ZVH3</accession>
<evidence type="ECO:0000313" key="2">
    <source>
        <dbReference type="Proteomes" id="UP000656813"/>
    </source>
</evidence>
<sequence>MKVTKTRTDVLKDEMTYLQNLIDVIEKEEVLLQCPKVKEKSRERYKIEAESSELKNRRLHCFKVLGSIRYGNARSHGYIRSEFEKKSKN</sequence>
<gene>
    <name evidence="1" type="ORF">GCM10007096_17240</name>
</gene>